<dbReference type="PANTHER" id="PTHR46646:SF5">
    <property type="entry name" value="TOM1-LIKE PROTEIN 2"/>
    <property type="match status" value="1"/>
</dbReference>
<dbReference type="InterPro" id="IPR044836">
    <property type="entry name" value="TOL_plant"/>
</dbReference>
<feature type="region of interest" description="Disordered" evidence="2">
    <location>
        <begin position="27"/>
        <end position="47"/>
    </location>
</feature>
<reference evidence="3 4" key="1">
    <citation type="submission" date="2013-10" db="EMBL/GenBank/DDBJ databases">
        <authorList>
            <consortium name="International Citrus Genome Consortium"/>
            <person name="Jenkins J."/>
            <person name="Schmutz J."/>
            <person name="Prochnik S."/>
            <person name="Rokhsar D."/>
            <person name="Gmitter F."/>
            <person name="Ollitrault P."/>
            <person name="Machado M."/>
            <person name="Talon M."/>
            <person name="Wincker P."/>
            <person name="Jaillon O."/>
            <person name="Morgante M."/>
        </authorList>
    </citation>
    <scope>NUCLEOTIDE SEQUENCE</scope>
    <source>
        <strain evidence="4">cv. Clemenules</strain>
    </source>
</reference>
<evidence type="ECO:0000256" key="2">
    <source>
        <dbReference type="SAM" id="MobiDB-lite"/>
    </source>
</evidence>
<dbReference type="eggNOG" id="KOG1087">
    <property type="taxonomic scope" value="Eukaryota"/>
</dbReference>
<dbReference type="Proteomes" id="UP000030687">
    <property type="component" value="Unassembled WGS sequence"/>
</dbReference>
<evidence type="ECO:0000313" key="3">
    <source>
        <dbReference type="EMBL" id="ESR57074.1"/>
    </source>
</evidence>
<evidence type="ECO:0000256" key="1">
    <source>
        <dbReference type="ARBA" id="ARBA00007708"/>
    </source>
</evidence>
<evidence type="ECO:0000313" key="4">
    <source>
        <dbReference type="Proteomes" id="UP000030687"/>
    </source>
</evidence>
<sequence>MVTKFHIFLFGCRENIRKMDSFQTENTSLKERSVPPPVEDGNLPPTQYSLESYINQEPLSPSESYPIPETGLHGADRTSFAYNYGSLSVDEKKEFLVVTRNSLDLLSSILNTETEPKPIKDYEFVLPLNLIRSP</sequence>
<dbReference type="GO" id="GO:0043328">
    <property type="term" value="P:protein transport to vacuole involved in ubiquitin-dependent protein catabolic process via the multivesicular body sorting pathway"/>
    <property type="evidence" value="ECO:0007669"/>
    <property type="project" value="InterPro"/>
</dbReference>
<comment type="similarity">
    <text evidence="1">Belongs to the TOM1 family.</text>
</comment>
<dbReference type="Gramene" id="ESR57074">
    <property type="protein sequence ID" value="ESR57074"/>
    <property type="gene ID" value="CICLE_v10023554mg"/>
</dbReference>
<dbReference type="STRING" id="85681.V4VUX4"/>
<dbReference type="InParanoid" id="V4VUX4"/>
<dbReference type="PANTHER" id="PTHR46646">
    <property type="entry name" value="TOM1-LIKE PROTEIN 1"/>
    <property type="match status" value="1"/>
</dbReference>
<dbReference type="AlphaFoldDB" id="V4VUX4"/>
<name>V4VUX4_CITCL</name>
<accession>V4VUX4</accession>
<keyword evidence="4" id="KW-1185">Reference proteome</keyword>
<protein>
    <submittedName>
        <fullName evidence="3">Uncharacterized protein</fullName>
    </submittedName>
</protein>
<dbReference type="GO" id="GO:0043130">
    <property type="term" value="F:ubiquitin binding"/>
    <property type="evidence" value="ECO:0007669"/>
    <property type="project" value="InterPro"/>
</dbReference>
<dbReference type="GO" id="GO:0035091">
    <property type="term" value="F:phosphatidylinositol binding"/>
    <property type="evidence" value="ECO:0007669"/>
    <property type="project" value="InterPro"/>
</dbReference>
<dbReference type="KEGG" id="cic:CICLE_v10023554mg"/>
<gene>
    <name evidence="3" type="ORF">CICLE_v10023554mg</name>
</gene>
<organism evidence="3 4">
    <name type="scientific">Citrus clementina</name>
    <name type="common">Clementine</name>
    <name type="synonym">Citrus deliciosa x Citrus sinensis</name>
    <dbReference type="NCBI Taxonomy" id="85681"/>
    <lineage>
        <taxon>Eukaryota</taxon>
        <taxon>Viridiplantae</taxon>
        <taxon>Streptophyta</taxon>
        <taxon>Embryophyta</taxon>
        <taxon>Tracheophyta</taxon>
        <taxon>Spermatophyta</taxon>
        <taxon>Magnoliopsida</taxon>
        <taxon>eudicotyledons</taxon>
        <taxon>Gunneridae</taxon>
        <taxon>Pentapetalae</taxon>
        <taxon>rosids</taxon>
        <taxon>malvids</taxon>
        <taxon>Sapindales</taxon>
        <taxon>Rutaceae</taxon>
        <taxon>Aurantioideae</taxon>
        <taxon>Citrus</taxon>
    </lineage>
</organism>
<proteinExistence type="inferred from homology"/>
<dbReference type="EMBL" id="KI536661">
    <property type="protein sequence ID" value="ESR57074.1"/>
    <property type="molecule type" value="Genomic_DNA"/>
</dbReference>